<dbReference type="EMBL" id="MU001675">
    <property type="protein sequence ID" value="KAF2459309.1"/>
    <property type="molecule type" value="Genomic_DNA"/>
</dbReference>
<keyword evidence="2" id="KW-1185">Reference proteome</keyword>
<organism evidence="1 2">
    <name type="scientific">Lineolata rhizophorae</name>
    <dbReference type="NCBI Taxonomy" id="578093"/>
    <lineage>
        <taxon>Eukaryota</taxon>
        <taxon>Fungi</taxon>
        <taxon>Dikarya</taxon>
        <taxon>Ascomycota</taxon>
        <taxon>Pezizomycotina</taxon>
        <taxon>Dothideomycetes</taxon>
        <taxon>Dothideomycetes incertae sedis</taxon>
        <taxon>Lineolatales</taxon>
        <taxon>Lineolataceae</taxon>
        <taxon>Lineolata</taxon>
    </lineage>
</organism>
<gene>
    <name evidence="1" type="ORF">BDY21DRAFT_337915</name>
</gene>
<proteinExistence type="predicted"/>
<name>A0A6A6P605_9PEZI</name>
<dbReference type="Proteomes" id="UP000799766">
    <property type="component" value="Unassembled WGS sequence"/>
</dbReference>
<reference evidence="1" key="1">
    <citation type="journal article" date="2020" name="Stud. Mycol.">
        <title>101 Dothideomycetes genomes: a test case for predicting lifestyles and emergence of pathogens.</title>
        <authorList>
            <person name="Haridas S."/>
            <person name="Albert R."/>
            <person name="Binder M."/>
            <person name="Bloem J."/>
            <person name="Labutti K."/>
            <person name="Salamov A."/>
            <person name="Andreopoulos B."/>
            <person name="Baker S."/>
            <person name="Barry K."/>
            <person name="Bills G."/>
            <person name="Bluhm B."/>
            <person name="Cannon C."/>
            <person name="Castanera R."/>
            <person name="Culley D."/>
            <person name="Daum C."/>
            <person name="Ezra D."/>
            <person name="Gonzalez J."/>
            <person name="Henrissat B."/>
            <person name="Kuo A."/>
            <person name="Liang C."/>
            <person name="Lipzen A."/>
            <person name="Lutzoni F."/>
            <person name="Magnuson J."/>
            <person name="Mondo S."/>
            <person name="Nolan M."/>
            <person name="Ohm R."/>
            <person name="Pangilinan J."/>
            <person name="Park H.-J."/>
            <person name="Ramirez L."/>
            <person name="Alfaro M."/>
            <person name="Sun H."/>
            <person name="Tritt A."/>
            <person name="Yoshinaga Y."/>
            <person name="Zwiers L.-H."/>
            <person name="Turgeon B."/>
            <person name="Goodwin S."/>
            <person name="Spatafora J."/>
            <person name="Crous P."/>
            <person name="Grigoriev I."/>
        </authorList>
    </citation>
    <scope>NUCLEOTIDE SEQUENCE</scope>
    <source>
        <strain evidence="1">ATCC 16933</strain>
    </source>
</reference>
<evidence type="ECO:0000313" key="1">
    <source>
        <dbReference type="EMBL" id="KAF2459309.1"/>
    </source>
</evidence>
<dbReference type="AlphaFoldDB" id="A0A6A6P605"/>
<sequence>MPSLNELETAAADVLNILKGIPEFSNARVAVIGGLALWKYIPTGRTTEDVDFIINMDSAPHGIKQKLLTLPNSPFVQLAQVFFYKIPGGPNVQLDITPEWQSPYMPAAAVKLKDIAANAIPYISPTDLIIFKINSCGLRSQGVKKRTDAVDAETLLARETLHSPLTLTSTQQAIVAPCIVDVVTHGRQSEQWWRQRLGLPTSN</sequence>
<protein>
    <submittedName>
        <fullName evidence="1">Uncharacterized protein</fullName>
    </submittedName>
</protein>
<accession>A0A6A6P605</accession>
<dbReference type="OrthoDB" id="5421247at2759"/>
<evidence type="ECO:0000313" key="2">
    <source>
        <dbReference type="Proteomes" id="UP000799766"/>
    </source>
</evidence>